<protein>
    <submittedName>
        <fullName evidence="1">Uncharacterized protein</fullName>
    </submittedName>
</protein>
<organism evidence="1 2">
    <name type="scientific">Dallia pectoralis</name>
    <name type="common">Alaska blackfish</name>
    <dbReference type="NCBI Taxonomy" id="75939"/>
    <lineage>
        <taxon>Eukaryota</taxon>
        <taxon>Metazoa</taxon>
        <taxon>Chordata</taxon>
        <taxon>Craniata</taxon>
        <taxon>Vertebrata</taxon>
        <taxon>Euteleostomi</taxon>
        <taxon>Actinopterygii</taxon>
        <taxon>Neopterygii</taxon>
        <taxon>Teleostei</taxon>
        <taxon>Protacanthopterygii</taxon>
        <taxon>Esociformes</taxon>
        <taxon>Umbridae</taxon>
        <taxon>Dallia</taxon>
    </lineage>
</organism>
<evidence type="ECO:0000313" key="1">
    <source>
        <dbReference type="EMBL" id="KAJ8006916.1"/>
    </source>
</evidence>
<evidence type="ECO:0000313" key="2">
    <source>
        <dbReference type="Proteomes" id="UP001157502"/>
    </source>
</evidence>
<dbReference type="Proteomes" id="UP001157502">
    <property type="component" value="Chromosome 9"/>
</dbReference>
<dbReference type="EMBL" id="CM055736">
    <property type="protein sequence ID" value="KAJ8006916.1"/>
    <property type="molecule type" value="Genomic_DNA"/>
</dbReference>
<reference evidence="1" key="1">
    <citation type="submission" date="2021-05" db="EMBL/GenBank/DDBJ databases">
        <authorList>
            <person name="Pan Q."/>
            <person name="Jouanno E."/>
            <person name="Zahm M."/>
            <person name="Klopp C."/>
            <person name="Cabau C."/>
            <person name="Louis A."/>
            <person name="Berthelot C."/>
            <person name="Parey E."/>
            <person name="Roest Crollius H."/>
            <person name="Montfort J."/>
            <person name="Robinson-Rechavi M."/>
            <person name="Bouchez O."/>
            <person name="Lampietro C."/>
            <person name="Lopez Roques C."/>
            <person name="Donnadieu C."/>
            <person name="Postlethwait J."/>
            <person name="Bobe J."/>
            <person name="Dillon D."/>
            <person name="Chandos A."/>
            <person name="von Hippel F."/>
            <person name="Guiguen Y."/>
        </authorList>
    </citation>
    <scope>NUCLEOTIDE SEQUENCE</scope>
    <source>
        <strain evidence="1">YG-Jan2019</strain>
    </source>
</reference>
<name>A0ACC2GTC0_DALPE</name>
<accession>A0ACC2GTC0</accession>
<comment type="caution">
    <text evidence="1">The sequence shown here is derived from an EMBL/GenBank/DDBJ whole genome shotgun (WGS) entry which is preliminary data.</text>
</comment>
<sequence>MKEIYAVQGRTPLTSLAPYRDGTKEKQGREEEEVDEDRPTGTLTDKQPFIFTRTLKNVCACGTNTCRP</sequence>
<proteinExistence type="predicted"/>
<gene>
    <name evidence="1" type="ORF">DPEC_G00112170</name>
</gene>
<keyword evidence="2" id="KW-1185">Reference proteome</keyword>